<proteinExistence type="predicted"/>
<keyword evidence="1" id="KW-0472">Membrane</keyword>
<evidence type="ECO:0000256" key="1">
    <source>
        <dbReference type="SAM" id="Phobius"/>
    </source>
</evidence>
<protein>
    <submittedName>
        <fullName evidence="2">Uncharacterized protein</fullName>
    </submittedName>
</protein>
<organism evidence="2 3">
    <name type="scientific">Candidatus Nanogingivalis gingivitcus</name>
    <dbReference type="NCBI Taxonomy" id="2171992"/>
    <lineage>
        <taxon>Bacteria</taxon>
        <taxon>Candidatus Saccharimonadota</taxon>
        <taxon>Candidatus Nanosyncoccalia</taxon>
        <taxon>Candidatus Nanogingivales</taxon>
        <taxon>Candidatus Nanogingivalaceae</taxon>
        <taxon>Candidatus Nanogingivalis</taxon>
    </lineage>
</organism>
<name>A0ABY0FI99_9BACT</name>
<sequence>MKSNFNPNGPNFREKNTTVGKWIFGIISLISLFINGIRLSVAIFFLAFALLIFYCVFIDDDGFPVKVFIKNIKEAKVHPETKVCIIDSEGIDLRVYMEVMLSLYTIILCIIIAFISLSFYIAWFF</sequence>
<reference evidence="2 3" key="1">
    <citation type="journal article" date="2018" name="bioRxiv">
        <title>Evidence of independent acquisition and adaption of ultra-small bacteria to human hosts across the highly diverse yet reduced genomes of the phylum Saccharibacteria.</title>
        <authorList>
            <person name="McLean J.S."/>
            <person name="Bor B."/>
            <person name="To T.T."/>
            <person name="Liu Q."/>
            <person name="Kearns K.A."/>
            <person name="Solden L.M."/>
            <person name="Wrighton K.C."/>
            <person name="He X."/>
            <person name="Shi W."/>
        </authorList>
    </citation>
    <scope>NUCLEOTIDE SEQUENCE [LARGE SCALE GENOMIC DNA]</scope>
    <source>
        <strain evidence="2 3">TM7_CMJM_G6_1_HOT_870</strain>
    </source>
</reference>
<keyword evidence="1" id="KW-0812">Transmembrane</keyword>
<accession>A0ABY0FI99</accession>
<dbReference type="RefSeq" id="WP_129718732.1">
    <property type="nucleotide sequence ID" value="NZ_PRLK01000004.1"/>
</dbReference>
<keyword evidence="1" id="KW-1133">Transmembrane helix</keyword>
<feature type="transmembrane region" description="Helical" evidence="1">
    <location>
        <begin position="23"/>
        <end position="56"/>
    </location>
</feature>
<evidence type="ECO:0000313" key="2">
    <source>
        <dbReference type="EMBL" id="RYC72667.1"/>
    </source>
</evidence>
<evidence type="ECO:0000313" key="3">
    <source>
        <dbReference type="Proteomes" id="UP001190925"/>
    </source>
</evidence>
<keyword evidence="3" id="KW-1185">Reference proteome</keyword>
<reference evidence="2 3" key="2">
    <citation type="journal article" date="2020" name="Cell Rep.">
        <title>Acquisition and Adaptation of Ultra-small Parasitic Reduced Genome Bacteria to Mammalian Hosts.</title>
        <authorList>
            <person name="McLean J.S."/>
            <person name="Bor B."/>
            <person name="Kerns K.A."/>
            <person name="Liu Q."/>
            <person name="To T.T."/>
            <person name="Solden L."/>
            <person name="Hendrickson E.L."/>
            <person name="Wrighton K."/>
            <person name="Shi W."/>
            <person name="He X."/>
        </authorList>
    </citation>
    <scope>NUCLEOTIDE SEQUENCE [LARGE SCALE GENOMIC DNA]</scope>
    <source>
        <strain evidence="2 3">TM7_CMJM_G6_1_HOT_870</strain>
    </source>
</reference>
<dbReference type="Proteomes" id="UP001190925">
    <property type="component" value="Unassembled WGS sequence"/>
</dbReference>
<comment type="caution">
    <text evidence="2">The sequence shown here is derived from an EMBL/GenBank/DDBJ whole genome shotgun (WGS) entry which is preliminary data.</text>
</comment>
<feature type="transmembrane region" description="Helical" evidence="1">
    <location>
        <begin position="101"/>
        <end position="123"/>
    </location>
</feature>
<gene>
    <name evidence="2" type="ORF">G6CMJM_00316</name>
</gene>
<dbReference type="EMBL" id="PRLK01000004">
    <property type="protein sequence ID" value="RYC72667.1"/>
    <property type="molecule type" value="Genomic_DNA"/>
</dbReference>